<dbReference type="PROSITE" id="PS51635">
    <property type="entry name" value="PNPLA"/>
    <property type="match status" value="1"/>
</dbReference>
<sequence length="60" mass="6373">MSVYKSLCLSGGGIQGFQVLGALSSISENSCFNIEEFVGTSAGSMICYLLSIRYSPTEIL</sequence>
<dbReference type="InterPro" id="IPR002641">
    <property type="entry name" value="PNPLA_dom"/>
</dbReference>
<dbReference type="Gene3D" id="3.40.1090.10">
    <property type="entry name" value="Cytosolic phospholipase A2 catalytic domain"/>
    <property type="match status" value="1"/>
</dbReference>
<dbReference type="InterPro" id="IPR016035">
    <property type="entry name" value="Acyl_Trfase/lysoPLipase"/>
</dbReference>
<dbReference type="Pfam" id="PF01734">
    <property type="entry name" value="Patatin"/>
    <property type="match status" value="1"/>
</dbReference>
<dbReference type="EMBL" id="BARS01002383">
    <property type="protein sequence ID" value="GAF84764.1"/>
    <property type="molecule type" value="Genomic_DNA"/>
</dbReference>
<gene>
    <name evidence="3" type="ORF">S01H1_04517</name>
</gene>
<keyword evidence="1" id="KW-0443">Lipid metabolism</keyword>
<accession>X0SUU8</accession>
<protein>
    <recommendedName>
        <fullName evidence="2">PNPLA domain-containing protein</fullName>
    </recommendedName>
</protein>
<name>X0SUU8_9ZZZZ</name>
<feature type="domain" description="PNPLA" evidence="2">
    <location>
        <begin position="7"/>
        <end position="60"/>
    </location>
</feature>
<organism evidence="3">
    <name type="scientific">marine sediment metagenome</name>
    <dbReference type="NCBI Taxonomy" id="412755"/>
    <lineage>
        <taxon>unclassified sequences</taxon>
        <taxon>metagenomes</taxon>
        <taxon>ecological metagenomes</taxon>
    </lineage>
</organism>
<dbReference type="SUPFAM" id="SSF52151">
    <property type="entry name" value="FabD/lysophospholipase-like"/>
    <property type="match status" value="1"/>
</dbReference>
<dbReference type="AlphaFoldDB" id="X0SUU8"/>
<comment type="caution">
    <text evidence="3">The sequence shown here is derived from an EMBL/GenBank/DDBJ whole genome shotgun (WGS) entry which is preliminary data.</text>
</comment>
<evidence type="ECO:0000256" key="1">
    <source>
        <dbReference type="ARBA" id="ARBA00023098"/>
    </source>
</evidence>
<reference evidence="3" key="1">
    <citation type="journal article" date="2014" name="Front. Microbiol.">
        <title>High frequency of phylogenetically diverse reductive dehalogenase-homologous genes in deep subseafloor sedimentary metagenomes.</title>
        <authorList>
            <person name="Kawai M."/>
            <person name="Futagami T."/>
            <person name="Toyoda A."/>
            <person name="Takaki Y."/>
            <person name="Nishi S."/>
            <person name="Hori S."/>
            <person name="Arai W."/>
            <person name="Tsubouchi T."/>
            <person name="Morono Y."/>
            <person name="Uchiyama I."/>
            <person name="Ito T."/>
            <person name="Fujiyama A."/>
            <person name="Inagaki F."/>
            <person name="Takami H."/>
        </authorList>
    </citation>
    <scope>NUCLEOTIDE SEQUENCE</scope>
    <source>
        <strain evidence="3">Expedition CK06-06</strain>
    </source>
</reference>
<proteinExistence type="predicted"/>
<evidence type="ECO:0000259" key="2">
    <source>
        <dbReference type="PROSITE" id="PS51635"/>
    </source>
</evidence>
<feature type="non-terminal residue" evidence="3">
    <location>
        <position position="60"/>
    </location>
</feature>
<evidence type="ECO:0000313" key="3">
    <source>
        <dbReference type="EMBL" id="GAF84764.1"/>
    </source>
</evidence>
<dbReference type="GO" id="GO:0006629">
    <property type="term" value="P:lipid metabolic process"/>
    <property type="evidence" value="ECO:0007669"/>
    <property type="project" value="UniProtKB-KW"/>
</dbReference>